<dbReference type="EMBL" id="FNJL01000009">
    <property type="protein sequence ID" value="SDP22302.1"/>
    <property type="molecule type" value="Genomic_DNA"/>
</dbReference>
<dbReference type="AlphaFoldDB" id="A0A1H0QYD1"/>
<reference evidence="7" key="1">
    <citation type="submission" date="2016-10" db="EMBL/GenBank/DDBJ databases">
        <authorList>
            <person name="Varghese N."/>
            <person name="Submissions S."/>
        </authorList>
    </citation>
    <scope>NUCLEOTIDE SEQUENCE [LARGE SCALE GENOMIC DNA]</scope>
    <source>
        <strain evidence="7">DSM 17101</strain>
    </source>
</reference>
<comment type="subunit">
    <text evidence="3">Homotrimer.</text>
</comment>
<comment type="similarity">
    <text evidence="2">Belongs to the KHG/KDPG aldolase family.</text>
</comment>
<sequence>MTTIDHTLFHALQRCGLIAILRGIQPHEAVPIGQALYDAGFRIIEVPLNSSEPLASIRALRDALPADCVVGAGTVLSAQDCADVAEAGGQIIVMPHSDAAVIRAARAAGLACAPGVATLTEAYAALAAGANLLKLFPAEALPPAVLKAWRAVIPPGVALAPVGGIAPESIAPYAAAGASGFGLGSALYRPGNSAADVARKAVAFIQAWHDAYGMARTCGQGAAPVAAAATRPSPTAATVS</sequence>
<dbReference type="OrthoDB" id="8590323at2"/>
<protein>
    <submittedName>
        <fullName evidence="6">2-keto-3-deoxy-phosphogalactonate aldolase</fullName>
    </submittedName>
</protein>
<evidence type="ECO:0000256" key="4">
    <source>
        <dbReference type="ARBA" id="ARBA00023239"/>
    </source>
</evidence>
<dbReference type="PANTHER" id="PTHR30246:SF1">
    <property type="entry name" value="2-DEHYDRO-3-DEOXY-6-PHOSPHOGALACTONATE ALDOLASE-RELATED"/>
    <property type="match status" value="1"/>
</dbReference>
<dbReference type="CDD" id="cd00452">
    <property type="entry name" value="KDPG_aldolase"/>
    <property type="match status" value="1"/>
</dbReference>
<name>A0A1H0QYD1_9BURK</name>
<gene>
    <name evidence="6" type="ORF">SAMN04489708_10960</name>
</gene>
<accession>A0A1H0QYD1</accession>
<organism evidence="6 7">
    <name type="scientific">Paracidovorax cattleyae</name>
    <dbReference type="NCBI Taxonomy" id="80868"/>
    <lineage>
        <taxon>Bacteria</taxon>
        <taxon>Pseudomonadati</taxon>
        <taxon>Pseudomonadota</taxon>
        <taxon>Betaproteobacteria</taxon>
        <taxon>Burkholderiales</taxon>
        <taxon>Comamonadaceae</taxon>
        <taxon>Paracidovorax</taxon>
    </lineage>
</organism>
<proteinExistence type="inferred from homology"/>
<comment type="pathway">
    <text evidence="1">Carbohydrate acid metabolism.</text>
</comment>
<dbReference type="InterPro" id="IPR000887">
    <property type="entry name" value="Aldlse_KDPG_KHG"/>
</dbReference>
<evidence type="ECO:0000256" key="1">
    <source>
        <dbReference type="ARBA" id="ARBA00004761"/>
    </source>
</evidence>
<evidence type="ECO:0000256" key="2">
    <source>
        <dbReference type="ARBA" id="ARBA00006906"/>
    </source>
</evidence>
<keyword evidence="4" id="KW-0456">Lyase</keyword>
<keyword evidence="5" id="KW-0119">Carbohydrate metabolism</keyword>
<dbReference type="GO" id="GO:0016829">
    <property type="term" value="F:lyase activity"/>
    <property type="evidence" value="ECO:0007669"/>
    <property type="project" value="UniProtKB-KW"/>
</dbReference>
<evidence type="ECO:0000256" key="3">
    <source>
        <dbReference type="ARBA" id="ARBA00011233"/>
    </source>
</evidence>
<dbReference type="InterPro" id="IPR013785">
    <property type="entry name" value="Aldolase_TIM"/>
</dbReference>
<dbReference type="PANTHER" id="PTHR30246">
    <property type="entry name" value="2-KETO-3-DEOXY-6-PHOSPHOGLUCONATE ALDOLASE"/>
    <property type="match status" value="1"/>
</dbReference>
<dbReference type="SUPFAM" id="SSF51569">
    <property type="entry name" value="Aldolase"/>
    <property type="match status" value="1"/>
</dbReference>
<evidence type="ECO:0000313" key="7">
    <source>
        <dbReference type="Proteomes" id="UP000199317"/>
    </source>
</evidence>
<evidence type="ECO:0000256" key="5">
    <source>
        <dbReference type="ARBA" id="ARBA00023277"/>
    </source>
</evidence>
<dbReference type="NCBIfam" id="NF006600">
    <property type="entry name" value="PRK09140.1"/>
    <property type="match status" value="1"/>
</dbReference>
<dbReference type="Gene3D" id="3.20.20.70">
    <property type="entry name" value="Aldolase class I"/>
    <property type="match status" value="1"/>
</dbReference>
<dbReference type="Pfam" id="PF01081">
    <property type="entry name" value="Aldolase"/>
    <property type="match status" value="1"/>
</dbReference>
<dbReference type="Proteomes" id="UP000199317">
    <property type="component" value="Unassembled WGS sequence"/>
</dbReference>
<evidence type="ECO:0000313" key="6">
    <source>
        <dbReference type="EMBL" id="SDP22302.1"/>
    </source>
</evidence>
<dbReference type="RefSeq" id="WP_092833904.1">
    <property type="nucleotide sequence ID" value="NZ_CP028290.1"/>
</dbReference>
<keyword evidence="7" id="KW-1185">Reference proteome</keyword>